<dbReference type="GO" id="GO:0016987">
    <property type="term" value="F:sigma factor activity"/>
    <property type="evidence" value="ECO:0007669"/>
    <property type="project" value="UniProtKB-KW"/>
</dbReference>
<keyword evidence="2" id="KW-0805">Transcription regulation</keyword>
<organism evidence="6 7">
    <name type="scientific">Acetatifactor muris</name>
    <dbReference type="NCBI Taxonomy" id="879566"/>
    <lineage>
        <taxon>Bacteria</taxon>
        <taxon>Bacillati</taxon>
        <taxon>Bacillota</taxon>
        <taxon>Clostridia</taxon>
        <taxon>Lachnospirales</taxon>
        <taxon>Lachnospiraceae</taxon>
        <taxon>Acetatifactor</taxon>
    </lineage>
</organism>
<dbReference type="InterPro" id="IPR014284">
    <property type="entry name" value="RNA_pol_sigma-70_dom"/>
</dbReference>
<evidence type="ECO:0000256" key="3">
    <source>
        <dbReference type="ARBA" id="ARBA00023082"/>
    </source>
</evidence>
<dbReference type="AlphaFoldDB" id="A0A2K4ZAT0"/>
<dbReference type="GO" id="GO:0003677">
    <property type="term" value="F:DNA binding"/>
    <property type="evidence" value="ECO:0007669"/>
    <property type="project" value="InterPro"/>
</dbReference>
<evidence type="ECO:0000256" key="4">
    <source>
        <dbReference type="ARBA" id="ARBA00023163"/>
    </source>
</evidence>
<comment type="similarity">
    <text evidence="1">Belongs to the sigma-70 factor family. ECF subfamily.</text>
</comment>
<dbReference type="Pfam" id="PF08281">
    <property type="entry name" value="Sigma70_r4_2"/>
    <property type="match status" value="1"/>
</dbReference>
<reference evidence="6 7" key="1">
    <citation type="submission" date="2018-01" db="EMBL/GenBank/DDBJ databases">
        <authorList>
            <person name="Gaut B.S."/>
            <person name="Morton B.R."/>
            <person name="Clegg M.T."/>
            <person name="Duvall M.R."/>
        </authorList>
    </citation>
    <scope>NUCLEOTIDE SEQUENCE [LARGE SCALE GENOMIC DNA]</scope>
    <source>
        <strain evidence="6">GP69</strain>
    </source>
</reference>
<protein>
    <submittedName>
        <fullName evidence="6">ECF RNA polymerase sigma factor SigW</fullName>
    </submittedName>
</protein>
<proteinExistence type="inferred from homology"/>
<dbReference type="SUPFAM" id="SSF88659">
    <property type="entry name" value="Sigma3 and sigma4 domains of RNA polymerase sigma factors"/>
    <property type="match status" value="1"/>
</dbReference>
<dbReference type="InterPro" id="IPR013325">
    <property type="entry name" value="RNA_pol_sigma_r2"/>
</dbReference>
<gene>
    <name evidence="6" type="primary">sigW_1</name>
    <name evidence="6" type="ORF">AMURIS_00278</name>
</gene>
<accession>A0A2K4ZAT0</accession>
<evidence type="ECO:0000313" key="7">
    <source>
        <dbReference type="Proteomes" id="UP000236311"/>
    </source>
</evidence>
<evidence type="ECO:0000256" key="1">
    <source>
        <dbReference type="ARBA" id="ARBA00010641"/>
    </source>
</evidence>
<dbReference type="Proteomes" id="UP000236311">
    <property type="component" value="Unassembled WGS sequence"/>
</dbReference>
<dbReference type="PANTHER" id="PTHR43133:SF51">
    <property type="entry name" value="RNA POLYMERASE SIGMA FACTOR"/>
    <property type="match status" value="1"/>
</dbReference>
<dbReference type="InterPro" id="IPR013249">
    <property type="entry name" value="RNA_pol_sigma70_r4_t2"/>
</dbReference>
<dbReference type="GO" id="GO:0006352">
    <property type="term" value="P:DNA-templated transcription initiation"/>
    <property type="evidence" value="ECO:0007669"/>
    <property type="project" value="InterPro"/>
</dbReference>
<dbReference type="InterPro" id="IPR039425">
    <property type="entry name" value="RNA_pol_sigma-70-like"/>
</dbReference>
<sequence>MEPTAELKLAVRRYREGDTEAFTRLYEESSKYIYTCIYNAMRGNDNVEDAVCDIMQDTYVEISRNITKLENEDSFLSWAAKTAVRKCYAWLKKNKKYVLLPEEDDTLENLAEDDNIIPESVMQDREKQRLVREIIETRLTEMQKLCIIAYYYNEQKQSEIAQELGIPENTVKTNLSRAKARIKTDVLELEEKEGTRLYSVAPFLLLLFNEDVLACTVPATVTAAVNNSVTAAISAAGGAGTKTLMARIAAASAKAKITAGIIGIGAAGIVAGSVYMAAQPEEEAAIEESVENMQETVTIPDVEVQQEPETVQSSEENMDILMRLNGDSWEEYYARGLLSPETKYLRFDLHDFDEDGIPELITELKGGVLSIESFRDSIYIPFYISPDSIGYGEKASELISIYSETTEDGIDRSSVYAFDNFEMVELITIPRIEFMDVHNFVVGKSEEDYEEVSYEEGLQRIQFWKEKYRKVEFKPLDQDTVISVIEAHSENWRLDD</sequence>
<dbReference type="SUPFAM" id="SSF88946">
    <property type="entry name" value="Sigma2 domain of RNA polymerase sigma factors"/>
    <property type="match status" value="1"/>
</dbReference>
<evidence type="ECO:0000313" key="6">
    <source>
        <dbReference type="EMBL" id="SOY27574.1"/>
    </source>
</evidence>
<dbReference type="NCBIfam" id="TIGR02937">
    <property type="entry name" value="sigma70-ECF"/>
    <property type="match status" value="1"/>
</dbReference>
<dbReference type="RefSeq" id="WP_103237679.1">
    <property type="nucleotide sequence ID" value="NZ_JANJZD010000016.1"/>
</dbReference>
<keyword evidence="3" id="KW-0731">Sigma factor</keyword>
<evidence type="ECO:0000259" key="5">
    <source>
        <dbReference type="Pfam" id="PF08281"/>
    </source>
</evidence>
<name>A0A2K4ZAT0_9FIRM</name>
<dbReference type="Gene3D" id="1.10.10.10">
    <property type="entry name" value="Winged helix-like DNA-binding domain superfamily/Winged helix DNA-binding domain"/>
    <property type="match status" value="1"/>
</dbReference>
<keyword evidence="4" id="KW-0804">Transcription</keyword>
<dbReference type="EMBL" id="OFSM01000001">
    <property type="protein sequence ID" value="SOY27574.1"/>
    <property type="molecule type" value="Genomic_DNA"/>
</dbReference>
<dbReference type="PANTHER" id="PTHR43133">
    <property type="entry name" value="RNA POLYMERASE ECF-TYPE SIGMA FACTO"/>
    <property type="match status" value="1"/>
</dbReference>
<evidence type="ECO:0000256" key="2">
    <source>
        <dbReference type="ARBA" id="ARBA00023015"/>
    </source>
</evidence>
<dbReference type="Gene3D" id="1.10.1740.10">
    <property type="match status" value="1"/>
</dbReference>
<keyword evidence="7" id="KW-1185">Reference proteome</keyword>
<feature type="domain" description="RNA polymerase sigma factor 70 region 4 type 2" evidence="5">
    <location>
        <begin position="138"/>
        <end position="182"/>
    </location>
</feature>
<dbReference type="InterPro" id="IPR013324">
    <property type="entry name" value="RNA_pol_sigma_r3/r4-like"/>
</dbReference>
<dbReference type="InterPro" id="IPR036388">
    <property type="entry name" value="WH-like_DNA-bd_sf"/>
</dbReference>
<dbReference type="CDD" id="cd06171">
    <property type="entry name" value="Sigma70_r4"/>
    <property type="match status" value="1"/>
</dbReference>
<dbReference type="OrthoDB" id="9782703at2"/>